<evidence type="ECO:0000259" key="2">
    <source>
        <dbReference type="Pfam" id="PF20229"/>
    </source>
</evidence>
<dbReference type="RefSeq" id="WP_235706183.1">
    <property type="nucleotide sequence ID" value="NZ_JAKGBZ010000097.1"/>
</dbReference>
<dbReference type="InterPro" id="IPR046858">
    <property type="entry name" value="ChrB_N"/>
</dbReference>
<feature type="domain" description="ChrB C-terminal" evidence="1">
    <location>
        <begin position="193"/>
        <end position="324"/>
    </location>
</feature>
<protein>
    <submittedName>
        <fullName evidence="3">Chromate resistance protein</fullName>
    </submittedName>
</protein>
<organism evidence="3 4">
    <name type="scientific">Acidiphilium iwatense</name>
    <dbReference type="NCBI Taxonomy" id="768198"/>
    <lineage>
        <taxon>Bacteria</taxon>
        <taxon>Pseudomonadati</taxon>
        <taxon>Pseudomonadota</taxon>
        <taxon>Alphaproteobacteria</taxon>
        <taxon>Acetobacterales</taxon>
        <taxon>Acidocellaceae</taxon>
        <taxon>Acidiphilium</taxon>
    </lineage>
</organism>
<comment type="caution">
    <text evidence="3">The sequence shown here is derived from an EMBL/GenBank/DDBJ whole genome shotgun (WGS) entry which is preliminary data.</text>
</comment>
<name>A0ABS9E3G6_9PROT</name>
<sequence length="330" mass="36964">MITIDARAADLAETWLLLLHQLPAKPAYFRVKIWRRLESLGAVAVKRAAYALPATEQSKEDFAWLRREIVDGGGEALVCEASLIDGLTDAEIREMFNAARDADYQKIAKELRTLAAELTNPATVDALANARSQVSRLALRHAQIIAIDFFDANGRQAVDGLLVALQDRLKEEPMPKQTEAQPARPEDLKGRVWVTRQGVYVDRIGCAWLIHRFIDRDAQFRFVPARGYKPSPGEFRFDMFEAEFTHEGDRCTFEVLVDRAGLAGDPALRAIAEIVHDIDLKDSKYGREETAGIARLIAGIAAPDAPDEQRIERGASVFDSLYDSFSRKRR</sequence>
<proteinExistence type="predicted"/>
<evidence type="ECO:0000259" key="1">
    <source>
        <dbReference type="Pfam" id="PF09828"/>
    </source>
</evidence>
<reference evidence="3 4" key="1">
    <citation type="submission" date="2022-01" db="EMBL/GenBank/DDBJ databases">
        <authorList>
            <person name="Won M."/>
            <person name="Kim S.-J."/>
            <person name="Kwon S.-W."/>
        </authorList>
    </citation>
    <scope>NUCLEOTIDE SEQUENCE [LARGE SCALE GENOMIC DNA]</scope>
    <source>
        <strain evidence="3 4">KCTC 23505</strain>
    </source>
</reference>
<dbReference type="EMBL" id="JAKGBZ010000097">
    <property type="protein sequence ID" value="MCF3948873.1"/>
    <property type="molecule type" value="Genomic_DNA"/>
</dbReference>
<feature type="domain" description="ChrB N-terminal" evidence="2">
    <location>
        <begin position="30"/>
        <end position="169"/>
    </location>
</feature>
<evidence type="ECO:0000313" key="3">
    <source>
        <dbReference type="EMBL" id="MCF3948873.1"/>
    </source>
</evidence>
<keyword evidence="4" id="KW-1185">Reference proteome</keyword>
<dbReference type="InterPro" id="IPR018634">
    <property type="entry name" value="ChrB_C"/>
</dbReference>
<dbReference type="Pfam" id="PF09828">
    <property type="entry name" value="ChrB_C"/>
    <property type="match status" value="1"/>
</dbReference>
<accession>A0ABS9E3G6</accession>
<dbReference type="Pfam" id="PF20229">
    <property type="entry name" value="ChrB_N"/>
    <property type="match status" value="1"/>
</dbReference>
<evidence type="ECO:0000313" key="4">
    <source>
        <dbReference type="Proteomes" id="UP001521209"/>
    </source>
</evidence>
<gene>
    <name evidence="3" type="ORF">L2A60_19715</name>
</gene>
<dbReference type="Proteomes" id="UP001521209">
    <property type="component" value="Unassembled WGS sequence"/>
</dbReference>